<protein>
    <submittedName>
        <fullName evidence="2">Uncharacterized protein</fullName>
    </submittedName>
</protein>
<keyword evidence="3" id="KW-1185">Reference proteome</keyword>
<gene>
    <name evidence="2" type="ORF">PUN28_015583</name>
</gene>
<sequence length="182" mass="20553">MRRETKSRNARPATYVVHRLYRFEPIRPLCRHARAPCYEVETHTTTRNVHVLSVLAGSSACQMTPREQPLSGSTTVPRACPSAHAPHTSSRSRRAVRKKRKKKNGGHLMRTPLPSVVCQSRAFDGHSRIPSGIFSIALPTVIIAEDEMKSRRTSSNYTISRKRNVCLIKFNPPLRPESYPVV</sequence>
<proteinExistence type="predicted"/>
<dbReference type="Proteomes" id="UP001430953">
    <property type="component" value="Unassembled WGS sequence"/>
</dbReference>
<feature type="region of interest" description="Disordered" evidence="1">
    <location>
        <begin position="63"/>
        <end position="111"/>
    </location>
</feature>
<comment type="caution">
    <text evidence="2">The sequence shown here is derived from an EMBL/GenBank/DDBJ whole genome shotgun (WGS) entry which is preliminary data.</text>
</comment>
<organism evidence="2 3">
    <name type="scientific">Cardiocondyla obscurior</name>
    <dbReference type="NCBI Taxonomy" id="286306"/>
    <lineage>
        <taxon>Eukaryota</taxon>
        <taxon>Metazoa</taxon>
        <taxon>Ecdysozoa</taxon>
        <taxon>Arthropoda</taxon>
        <taxon>Hexapoda</taxon>
        <taxon>Insecta</taxon>
        <taxon>Pterygota</taxon>
        <taxon>Neoptera</taxon>
        <taxon>Endopterygota</taxon>
        <taxon>Hymenoptera</taxon>
        <taxon>Apocrita</taxon>
        <taxon>Aculeata</taxon>
        <taxon>Formicoidea</taxon>
        <taxon>Formicidae</taxon>
        <taxon>Myrmicinae</taxon>
        <taxon>Cardiocondyla</taxon>
    </lineage>
</organism>
<evidence type="ECO:0000313" key="2">
    <source>
        <dbReference type="EMBL" id="KAL0107159.1"/>
    </source>
</evidence>
<reference evidence="2 3" key="1">
    <citation type="submission" date="2023-03" db="EMBL/GenBank/DDBJ databases">
        <title>High recombination rates correlate with genetic variation in Cardiocondyla obscurior ants.</title>
        <authorList>
            <person name="Errbii M."/>
        </authorList>
    </citation>
    <scope>NUCLEOTIDE SEQUENCE [LARGE SCALE GENOMIC DNA]</scope>
    <source>
        <strain evidence="2">Alpha-2009</strain>
        <tissue evidence="2">Whole body</tissue>
    </source>
</reference>
<name>A0AAW2EXN0_9HYME</name>
<accession>A0AAW2EXN0</accession>
<evidence type="ECO:0000313" key="3">
    <source>
        <dbReference type="Proteomes" id="UP001430953"/>
    </source>
</evidence>
<feature type="compositionally biased region" description="Basic residues" evidence="1">
    <location>
        <begin position="90"/>
        <end position="105"/>
    </location>
</feature>
<dbReference type="AlphaFoldDB" id="A0AAW2EXN0"/>
<dbReference type="EMBL" id="JADYXP020000017">
    <property type="protein sequence ID" value="KAL0107159.1"/>
    <property type="molecule type" value="Genomic_DNA"/>
</dbReference>
<evidence type="ECO:0000256" key="1">
    <source>
        <dbReference type="SAM" id="MobiDB-lite"/>
    </source>
</evidence>